<sequence>MTPATAGPTKGSAVSTPQKSMSAPTVWFGYICMVVGLAAFGLTVWRFARGDDVTAIVWLVVMVAGFATSAVILRRAVLTNGSIAPAARPNAEQLAEYDARWHHPDSAPASGDVR</sequence>
<evidence type="ECO:0000256" key="1">
    <source>
        <dbReference type="SAM" id="Phobius"/>
    </source>
</evidence>
<gene>
    <name evidence="2" type="ORF">LX12_001957</name>
</gene>
<feature type="transmembrane region" description="Helical" evidence="1">
    <location>
        <begin position="27"/>
        <end position="47"/>
    </location>
</feature>
<keyword evidence="1" id="KW-1133">Transmembrane helix</keyword>
<accession>A0ABT1H0K7</accession>
<evidence type="ECO:0000313" key="2">
    <source>
        <dbReference type="EMBL" id="MCP2160770.1"/>
    </source>
</evidence>
<proteinExistence type="predicted"/>
<organism evidence="2 3">
    <name type="scientific">Williamsia serinedens</name>
    <dbReference type="NCBI Taxonomy" id="391736"/>
    <lineage>
        <taxon>Bacteria</taxon>
        <taxon>Bacillati</taxon>
        <taxon>Actinomycetota</taxon>
        <taxon>Actinomycetes</taxon>
        <taxon>Mycobacteriales</taxon>
        <taxon>Nocardiaceae</taxon>
        <taxon>Williamsia</taxon>
    </lineage>
</organism>
<feature type="transmembrane region" description="Helical" evidence="1">
    <location>
        <begin position="53"/>
        <end position="73"/>
    </location>
</feature>
<dbReference type="Proteomes" id="UP001205740">
    <property type="component" value="Unassembled WGS sequence"/>
</dbReference>
<keyword evidence="1" id="KW-0472">Membrane</keyword>
<keyword evidence="1" id="KW-0812">Transmembrane</keyword>
<protein>
    <submittedName>
        <fullName evidence="2">Uncharacterized protein</fullName>
    </submittedName>
</protein>
<reference evidence="2 3" key="1">
    <citation type="submission" date="2022-06" db="EMBL/GenBank/DDBJ databases">
        <title>Genomic Encyclopedia of Archaeal and Bacterial Type Strains, Phase II (KMG-II): from individual species to whole genera.</title>
        <authorList>
            <person name="Goeker M."/>
        </authorList>
    </citation>
    <scope>NUCLEOTIDE SEQUENCE [LARGE SCALE GENOMIC DNA]</scope>
    <source>
        <strain evidence="2 3">DSM 45037</strain>
    </source>
</reference>
<name>A0ABT1H0K7_9NOCA</name>
<dbReference type="EMBL" id="JAMTCG010000003">
    <property type="protein sequence ID" value="MCP2160770.1"/>
    <property type="molecule type" value="Genomic_DNA"/>
</dbReference>
<evidence type="ECO:0000313" key="3">
    <source>
        <dbReference type="Proteomes" id="UP001205740"/>
    </source>
</evidence>
<keyword evidence="3" id="KW-1185">Reference proteome</keyword>
<comment type="caution">
    <text evidence="2">The sequence shown here is derived from an EMBL/GenBank/DDBJ whole genome shotgun (WGS) entry which is preliminary data.</text>
</comment>